<feature type="domain" description="Threonine/serine exporter-like N-terminal" evidence="7">
    <location>
        <begin position="22"/>
        <end position="258"/>
    </location>
</feature>
<dbReference type="InterPro" id="IPR051361">
    <property type="entry name" value="ThrE/Ser_Exporter"/>
</dbReference>
<dbReference type="PANTHER" id="PTHR31082:SF4">
    <property type="entry name" value="PHEROMONE-REGULATED MEMBRANE PROTEIN 10"/>
    <property type="match status" value="1"/>
</dbReference>
<dbReference type="GO" id="GO:0022857">
    <property type="term" value="F:transmembrane transporter activity"/>
    <property type="evidence" value="ECO:0007669"/>
    <property type="project" value="InterPro"/>
</dbReference>
<dbReference type="PANTHER" id="PTHR31082">
    <property type="entry name" value="PHEROMONE-REGULATED MEMBRANE PROTEIN 10"/>
    <property type="match status" value="1"/>
</dbReference>
<evidence type="ECO:0000259" key="7">
    <source>
        <dbReference type="Pfam" id="PF06738"/>
    </source>
</evidence>
<feature type="transmembrane region" description="Helical" evidence="6">
    <location>
        <begin position="179"/>
        <end position="196"/>
    </location>
</feature>
<organism evidence="9 10">
    <name type="scientific">Eiseniibacteriota bacterium</name>
    <dbReference type="NCBI Taxonomy" id="2212470"/>
    <lineage>
        <taxon>Bacteria</taxon>
        <taxon>Candidatus Eiseniibacteriota</taxon>
    </lineage>
</organism>
<evidence type="ECO:0000313" key="9">
    <source>
        <dbReference type="EMBL" id="MBI5168077.1"/>
    </source>
</evidence>
<feature type="transmembrane region" description="Helical" evidence="6">
    <location>
        <begin position="301"/>
        <end position="318"/>
    </location>
</feature>
<evidence type="ECO:0000256" key="4">
    <source>
        <dbReference type="ARBA" id="ARBA00023136"/>
    </source>
</evidence>
<feature type="transmembrane region" description="Helical" evidence="6">
    <location>
        <begin position="324"/>
        <end position="342"/>
    </location>
</feature>
<feature type="transmembrane region" description="Helical" evidence="6">
    <location>
        <begin position="245"/>
        <end position="265"/>
    </location>
</feature>
<feature type="domain" description="Threonine/Serine exporter ThrE" evidence="8">
    <location>
        <begin position="285"/>
        <end position="403"/>
    </location>
</feature>
<comment type="similarity">
    <text evidence="5">Belongs to the ThrE exporter (TC 2.A.79) family.</text>
</comment>
<comment type="caution">
    <text evidence="9">The sequence shown here is derived from an EMBL/GenBank/DDBJ whole genome shotgun (WGS) entry which is preliminary data.</text>
</comment>
<dbReference type="Proteomes" id="UP000696931">
    <property type="component" value="Unassembled WGS sequence"/>
</dbReference>
<feature type="transmembrane region" description="Helical" evidence="6">
    <location>
        <begin position="152"/>
        <end position="172"/>
    </location>
</feature>
<evidence type="ECO:0000313" key="10">
    <source>
        <dbReference type="Proteomes" id="UP000696931"/>
    </source>
</evidence>
<comment type="subcellular location">
    <subcellularLocation>
        <location evidence="1">Membrane</location>
        <topology evidence="1">Multi-pass membrane protein</topology>
    </subcellularLocation>
</comment>
<dbReference type="AlphaFoldDB" id="A0A933S8U9"/>
<evidence type="ECO:0000256" key="6">
    <source>
        <dbReference type="SAM" id="Phobius"/>
    </source>
</evidence>
<feature type="transmembrane region" description="Helical" evidence="6">
    <location>
        <begin position="277"/>
        <end position="294"/>
    </location>
</feature>
<feature type="transmembrane region" description="Helical" evidence="6">
    <location>
        <begin position="386"/>
        <end position="409"/>
    </location>
</feature>
<dbReference type="EMBL" id="JACRIW010000010">
    <property type="protein sequence ID" value="MBI5168077.1"/>
    <property type="molecule type" value="Genomic_DNA"/>
</dbReference>
<proteinExistence type="inferred from homology"/>
<feature type="transmembrane region" description="Helical" evidence="6">
    <location>
        <begin position="128"/>
        <end position="146"/>
    </location>
</feature>
<reference evidence="9" key="1">
    <citation type="submission" date="2020-07" db="EMBL/GenBank/DDBJ databases">
        <title>Huge and variable diversity of episymbiotic CPR bacteria and DPANN archaea in groundwater ecosystems.</title>
        <authorList>
            <person name="He C.Y."/>
            <person name="Keren R."/>
            <person name="Whittaker M."/>
            <person name="Farag I.F."/>
            <person name="Doudna J."/>
            <person name="Cate J.H.D."/>
            <person name="Banfield J.F."/>
        </authorList>
    </citation>
    <scope>NUCLEOTIDE SEQUENCE</scope>
    <source>
        <strain evidence="9">NC_groundwater_1813_Pr3_B-0.1um_71_17</strain>
    </source>
</reference>
<gene>
    <name evidence="9" type="ORF">HZA61_01175</name>
</gene>
<keyword evidence="2 6" id="KW-0812">Transmembrane</keyword>
<feature type="transmembrane region" description="Helical" evidence="6">
    <location>
        <begin position="354"/>
        <end position="374"/>
    </location>
</feature>
<accession>A0A933S8U9</accession>
<evidence type="ECO:0000256" key="2">
    <source>
        <dbReference type="ARBA" id="ARBA00022692"/>
    </source>
</evidence>
<dbReference type="Pfam" id="PF12821">
    <property type="entry name" value="ThrE_2"/>
    <property type="match status" value="1"/>
</dbReference>
<dbReference type="InterPro" id="IPR024528">
    <property type="entry name" value="ThrE_2"/>
</dbReference>
<evidence type="ECO:0000256" key="1">
    <source>
        <dbReference type="ARBA" id="ARBA00004141"/>
    </source>
</evidence>
<dbReference type="GO" id="GO:0016020">
    <property type="term" value="C:membrane"/>
    <property type="evidence" value="ECO:0007669"/>
    <property type="project" value="UniProtKB-SubCell"/>
</dbReference>
<protein>
    <submittedName>
        <fullName evidence="9">Threonine/serine exporter family protein</fullName>
    </submittedName>
</protein>
<evidence type="ECO:0000259" key="8">
    <source>
        <dbReference type="Pfam" id="PF12821"/>
    </source>
</evidence>
<keyword evidence="4 6" id="KW-0472">Membrane</keyword>
<name>A0A933S8U9_UNCEI</name>
<sequence>MFHFPTPGTETIEADPRLSEAFVLDLGRALHALGHPSHWLEDGMSRAAERLGLEGNFFTTPTSIIAAFGAPPHQSTHLLRVEPGAVHLERLARVIAVGHDVLGGRITPAQGSAALEEIMSSKPRYGRLLTAVAFALSGAAAGRFLGGGLHEVLTAAALGGALALLSFVAARFSAAQRMFEPIAVFFVSLTAAALSHQYSLSVYVTTLAAILVLLPGLTLTAAMAELSSQHLVSGTSRLTGAAVQFLGLAFGVVMGTRVAASFWGTAAHVTPFALPQWTEWVALVAAPLAFTVLLRARPRDYPPILLTGVLAFFAGRLATRLFGAELGALHGALVAAAVSNVIARRRGTSPATTLVPAILLLVPGSVGFKSLTLMMNRDVLSGVEAAFRMISMVAALVAGLLTAGVLVPPPALGEHVRRRPDGAAIS</sequence>
<dbReference type="Pfam" id="PF06738">
    <property type="entry name" value="ThrE"/>
    <property type="match status" value="1"/>
</dbReference>
<evidence type="ECO:0000256" key="5">
    <source>
        <dbReference type="ARBA" id="ARBA00034125"/>
    </source>
</evidence>
<dbReference type="InterPro" id="IPR010619">
    <property type="entry name" value="ThrE-like_N"/>
</dbReference>
<feature type="transmembrane region" description="Helical" evidence="6">
    <location>
        <begin position="202"/>
        <end position="224"/>
    </location>
</feature>
<keyword evidence="3 6" id="KW-1133">Transmembrane helix</keyword>
<evidence type="ECO:0000256" key="3">
    <source>
        <dbReference type="ARBA" id="ARBA00022989"/>
    </source>
</evidence>